<dbReference type="RefSeq" id="WP_200436134.1">
    <property type="nucleotide sequence ID" value="NZ_JAEHFL010000014.1"/>
</dbReference>
<evidence type="ECO:0000313" key="3">
    <source>
        <dbReference type="Proteomes" id="UP000603369"/>
    </source>
</evidence>
<proteinExistence type="predicted"/>
<organism evidence="2 3">
    <name type="scientific">Corynebacterium tuberculostearicum</name>
    <dbReference type="NCBI Taxonomy" id="38304"/>
    <lineage>
        <taxon>Bacteria</taxon>
        <taxon>Bacillati</taxon>
        <taxon>Actinomycetota</taxon>
        <taxon>Actinomycetes</taxon>
        <taxon>Mycobacteriales</taxon>
        <taxon>Corynebacteriaceae</taxon>
        <taxon>Corynebacterium</taxon>
    </lineage>
</organism>
<dbReference type="GO" id="GO:0005886">
    <property type="term" value="C:plasma membrane"/>
    <property type="evidence" value="ECO:0007669"/>
    <property type="project" value="TreeGrafter"/>
</dbReference>
<accession>A0A8I1LA23</accession>
<comment type="caution">
    <text evidence="2">The sequence shown here is derived from an EMBL/GenBank/DDBJ whole genome shotgun (WGS) entry which is preliminary data.</text>
</comment>
<dbReference type="Proteomes" id="UP000603369">
    <property type="component" value="Unassembled WGS sequence"/>
</dbReference>
<dbReference type="Gene3D" id="3.40.50.720">
    <property type="entry name" value="NAD(P)-binding Rossmann-like Domain"/>
    <property type="match status" value="1"/>
</dbReference>
<dbReference type="Pfam" id="PF03435">
    <property type="entry name" value="Sacchrp_dh_NADP"/>
    <property type="match status" value="1"/>
</dbReference>
<dbReference type="InterPro" id="IPR051276">
    <property type="entry name" value="Saccharopine_DH-like_oxidrdct"/>
</dbReference>
<reference evidence="2 3" key="1">
    <citation type="submission" date="2020-12" db="EMBL/GenBank/DDBJ databases">
        <title>Draft genome sequence of the commensal strain Corynebacterium tuberculostearicum MFP09/CIP 102622 isolated from human skin.</title>
        <authorList>
            <person name="Boukerb A.M."/>
            <person name="Janvier X."/>
            <person name="Feuilloley M.G.J."/>
            <person name="Groboillot A."/>
        </authorList>
    </citation>
    <scope>NUCLEOTIDE SEQUENCE [LARGE SCALE GENOMIC DNA]</scope>
    <source>
        <strain evidence="2 3">CIP 102622</strain>
    </source>
</reference>
<name>A0A8I1LA23_9CORY</name>
<dbReference type="SUPFAM" id="SSF51735">
    <property type="entry name" value="NAD(P)-binding Rossmann-fold domains"/>
    <property type="match status" value="1"/>
</dbReference>
<dbReference type="GO" id="GO:0009247">
    <property type="term" value="P:glycolipid biosynthetic process"/>
    <property type="evidence" value="ECO:0007669"/>
    <property type="project" value="TreeGrafter"/>
</dbReference>
<evidence type="ECO:0000313" key="2">
    <source>
        <dbReference type="EMBL" id="MBK3428722.1"/>
    </source>
</evidence>
<keyword evidence="3" id="KW-1185">Reference proteome</keyword>
<dbReference type="InterPro" id="IPR036291">
    <property type="entry name" value="NAD(P)-bd_dom_sf"/>
</dbReference>
<feature type="domain" description="Saccharopine dehydrogenase NADP binding" evidence="1">
    <location>
        <begin position="4"/>
        <end position="126"/>
    </location>
</feature>
<evidence type="ECO:0000259" key="1">
    <source>
        <dbReference type="Pfam" id="PF03435"/>
    </source>
</evidence>
<dbReference type="InterPro" id="IPR005097">
    <property type="entry name" value="Sacchrp_dh_NADP-bd"/>
</dbReference>
<gene>
    <name evidence="2" type="ORF">JDP02_09420</name>
</gene>
<dbReference type="PANTHER" id="PTHR12286">
    <property type="entry name" value="SACCHAROPINE DEHYDROGENASE-LIKE OXIDOREDUCTASE"/>
    <property type="match status" value="1"/>
</dbReference>
<protein>
    <submittedName>
        <fullName evidence="2">Saccharopine dehydrogenase NADP-binding domain-containing protein</fullName>
    </submittedName>
</protein>
<dbReference type="EMBL" id="JAEHFL010000014">
    <property type="protein sequence ID" value="MBK3428722.1"/>
    <property type="molecule type" value="Genomic_DNA"/>
</dbReference>
<dbReference type="AlphaFoldDB" id="A0A8I1LA23"/>
<sequence>MSDITVYGATGLVGQLVARFLASINAPSVTLAGRNRPVLAALRDELNPHWDIAIAAADDADAVERMVEGTKVLITVVGPYSLYGGHVVAACARHGVDYVDLCGEVPFIRRSIDSHHATAQSTGARIVHSCGFDSVPSDMGMLNLYQAAGKPFARVQMVVDKLKGGISPGTIESSLQVSHAAHADKEVARNLHNPYSLDPDPKAGPRLDGLQKDFEIKELDGVGWVGPFFMSMFNTRVVRRSNALLGRAWGTRLFYKEAWWAGTGLSGRARAYGLALATKLLFDGTQSRLRPLVEKVLPTPGPSGAHFQVSHHGITEDGQRWRATVSAQGDPGYEVTAMMLSQAALCLLDSRSGTSHAGGVLTPATGLGKPYLQRLSAHGMSFTAARMN</sequence>
<dbReference type="PANTHER" id="PTHR12286:SF5">
    <property type="entry name" value="SACCHAROPINE DEHYDROGENASE-LIKE OXIDOREDUCTASE"/>
    <property type="match status" value="1"/>
</dbReference>